<dbReference type="Pfam" id="PF04909">
    <property type="entry name" value="Amidohydro_2"/>
    <property type="match status" value="1"/>
</dbReference>
<feature type="region of interest" description="Disordered" evidence="2">
    <location>
        <begin position="315"/>
        <end position="343"/>
    </location>
</feature>
<keyword evidence="1" id="KW-0456">Lyase</keyword>
<dbReference type="EMBL" id="JAHKNI010000008">
    <property type="protein sequence ID" value="MBU3064789.1"/>
    <property type="molecule type" value="Genomic_DNA"/>
</dbReference>
<dbReference type="InterPro" id="IPR032466">
    <property type="entry name" value="Metal_Hydrolase"/>
</dbReference>
<evidence type="ECO:0000313" key="4">
    <source>
        <dbReference type="EMBL" id="MBU3064789.1"/>
    </source>
</evidence>
<dbReference type="PANTHER" id="PTHR21240:SF28">
    <property type="entry name" value="ISO-OROTATE DECARBOXYLASE (EUROFUNG)"/>
    <property type="match status" value="1"/>
</dbReference>
<feature type="domain" description="Amidohydrolase-related" evidence="3">
    <location>
        <begin position="6"/>
        <end position="309"/>
    </location>
</feature>
<accession>A0ABS6B3B6</accession>
<dbReference type="Proteomes" id="UP000733379">
    <property type="component" value="Unassembled WGS sequence"/>
</dbReference>
<evidence type="ECO:0000313" key="5">
    <source>
        <dbReference type="Proteomes" id="UP000733379"/>
    </source>
</evidence>
<name>A0ABS6B3B6_9NOCA</name>
<evidence type="ECO:0000259" key="3">
    <source>
        <dbReference type="Pfam" id="PF04909"/>
    </source>
</evidence>
<reference evidence="4 5" key="1">
    <citation type="submission" date="2021-06" db="EMBL/GenBank/DDBJ databases">
        <title>Actinomycetes sequencing.</title>
        <authorList>
            <person name="Shan Q."/>
        </authorList>
    </citation>
    <scope>NUCLEOTIDE SEQUENCE [LARGE SCALE GENOMIC DNA]</scope>
    <source>
        <strain evidence="4 5">NEAU-G5</strain>
    </source>
</reference>
<dbReference type="InterPro" id="IPR006680">
    <property type="entry name" value="Amidohydro-rel"/>
</dbReference>
<dbReference type="InterPro" id="IPR032465">
    <property type="entry name" value="ACMSD"/>
</dbReference>
<comment type="caution">
    <text evidence="4">The sequence shown here is derived from an EMBL/GenBank/DDBJ whole genome shotgun (WGS) entry which is preliminary data.</text>
</comment>
<evidence type="ECO:0000256" key="1">
    <source>
        <dbReference type="ARBA" id="ARBA00023239"/>
    </source>
</evidence>
<dbReference type="SUPFAM" id="SSF51556">
    <property type="entry name" value="Metallo-dependent hydrolases"/>
    <property type="match status" value="1"/>
</dbReference>
<protein>
    <submittedName>
        <fullName evidence="4">Amidohydrolase</fullName>
    </submittedName>
</protein>
<feature type="compositionally biased region" description="Polar residues" evidence="2">
    <location>
        <begin position="322"/>
        <end position="335"/>
    </location>
</feature>
<proteinExistence type="predicted"/>
<dbReference type="Gene3D" id="3.20.20.140">
    <property type="entry name" value="Metal-dependent hydrolases"/>
    <property type="match status" value="1"/>
</dbReference>
<keyword evidence="5" id="KW-1185">Reference proteome</keyword>
<evidence type="ECO:0000256" key="2">
    <source>
        <dbReference type="SAM" id="MobiDB-lite"/>
    </source>
</evidence>
<dbReference type="RefSeq" id="WP_215920209.1">
    <property type="nucleotide sequence ID" value="NZ_JAHKNI010000008.1"/>
</dbReference>
<dbReference type="PANTHER" id="PTHR21240">
    <property type="entry name" value="2-AMINO-3-CARBOXYLMUCONATE-6-SEMIALDEHYDE DECARBOXYLASE"/>
    <property type="match status" value="1"/>
</dbReference>
<organism evidence="4 5">
    <name type="scientific">Nocardia albiluteola</name>
    <dbReference type="NCBI Taxonomy" id="2842303"/>
    <lineage>
        <taxon>Bacteria</taxon>
        <taxon>Bacillati</taxon>
        <taxon>Actinomycetota</taxon>
        <taxon>Actinomycetes</taxon>
        <taxon>Mycobacteriales</taxon>
        <taxon>Nocardiaceae</taxon>
        <taxon>Nocardia</taxon>
    </lineage>
</organism>
<gene>
    <name evidence="4" type="ORF">KO481_25080</name>
</gene>
<sequence length="343" mass="37112">MTAVWIDVHAHYTPPMTEDQREAAWHSQREACFLAPQPYLWTPELALAEMDRAGTTMQLLSYLPRTIEALRASNEYGASLVRRHPDRFGLLLALPTDDLDAAMAEVTRAEELGADGFAVTCCRNGVYLGNPSLRPLWAELDRRGAVVFAHPDAYAPGAQGRPAPLLEVGFETTRTIVDMLYAGIFRDYPNVRLIVAHCGGGGALPAMSGRLELLGAESWVPNPNAVTRTEIRQQLARLYLDTAATGLPSSLAAALTMIPPSHLLYGSDSGVPCSTPETIDINRQALLNFPGLPPEQREDVGRNALQLFPGAAARLGKAGKASRNTASTGPDSDTCPTPPWPHR</sequence>